<dbReference type="PROSITE" id="PS50043">
    <property type="entry name" value="HTH_LUXR_2"/>
    <property type="match status" value="1"/>
</dbReference>
<dbReference type="PRINTS" id="PR00038">
    <property type="entry name" value="HTHLUXR"/>
</dbReference>
<gene>
    <name evidence="5" type="ORF">GCM10010921_18450</name>
</gene>
<dbReference type="SMART" id="SM00421">
    <property type="entry name" value="HTH_LUXR"/>
    <property type="match status" value="1"/>
</dbReference>
<evidence type="ECO:0000259" key="4">
    <source>
        <dbReference type="PROSITE" id="PS50043"/>
    </source>
</evidence>
<dbReference type="InterPro" id="IPR016032">
    <property type="entry name" value="Sig_transdc_resp-reg_C-effctor"/>
</dbReference>
<dbReference type="Gene3D" id="1.10.10.10">
    <property type="entry name" value="Winged helix-like DNA-binding domain superfamily/Winged helix DNA-binding domain"/>
    <property type="match status" value="1"/>
</dbReference>
<keyword evidence="2" id="KW-0238">DNA-binding</keyword>
<dbReference type="InterPro" id="IPR011990">
    <property type="entry name" value="TPR-like_helical_dom_sf"/>
</dbReference>
<evidence type="ECO:0000313" key="5">
    <source>
        <dbReference type="EMBL" id="GGH44056.1"/>
    </source>
</evidence>
<dbReference type="Pfam" id="PF00196">
    <property type="entry name" value="GerE"/>
    <property type="match status" value="1"/>
</dbReference>
<dbReference type="InterPro" id="IPR000792">
    <property type="entry name" value="Tscrpt_reg_LuxR_C"/>
</dbReference>
<dbReference type="EMBL" id="BMJY01000006">
    <property type="protein sequence ID" value="GGH44056.1"/>
    <property type="molecule type" value="Genomic_DNA"/>
</dbReference>
<reference evidence="5" key="1">
    <citation type="journal article" date="2014" name="Int. J. Syst. Evol. Microbiol.">
        <title>Complete genome sequence of Corynebacterium casei LMG S-19264T (=DSM 44701T), isolated from a smear-ripened cheese.</title>
        <authorList>
            <consortium name="US DOE Joint Genome Institute (JGI-PGF)"/>
            <person name="Walter F."/>
            <person name="Albersmeier A."/>
            <person name="Kalinowski J."/>
            <person name="Ruckert C."/>
        </authorList>
    </citation>
    <scope>NUCLEOTIDE SEQUENCE</scope>
    <source>
        <strain evidence="5">CGMCC 1.15794</strain>
    </source>
</reference>
<dbReference type="CDD" id="cd06170">
    <property type="entry name" value="LuxR_C_like"/>
    <property type="match status" value="1"/>
</dbReference>
<accession>A0A917IFB5</accession>
<evidence type="ECO:0000256" key="1">
    <source>
        <dbReference type="ARBA" id="ARBA00023015"/>
    </source>
</evidence>
<dbReference type="InterPro" id="IPR036388">
    <property type="entry name" value="WH-like_DNA-bd_sf"/>
</dbReference>
<dbReference type="PANTHER" id="PTHR44688:SF16">
    <property type="entry name" value="DNA-BINDING TRANSCRIPTIONAL ACTIVATOR DEVR_DOSR"/>
    <property type="match status" value="1"/>
</dbReference>
<protein>
    <recommendedName>
        <fullName evidence="4">HTH luxR-type domain-containing protein</fullName>
    </recommendedName>
</protein>
<evidence type="ECO:0000256" key="2">
    <source>
        <dbReference type="ARBA" id="ARBA00023125"/>
    </source>
</evidence>
<feature type="domain" description="HTH luxR-type" evidence="4">
    <location>
        <begin position="330"/>
        <end position="397"/>
    </location>
</feature>
<sequence length="397" mass="43146">MLCHGLALLNRFEEARLRAEATLATVHPSRHHLADARLARGIACAWSNRLDDARRDLSAVLGASQERSLMQAVTARAHLADVHLRDGRLADASDVADEAIDLLEDSHAVWLTPLPHSVAAYALAEAGEFDRAELHARIASDSAAAIQNAPAMIWAEAAWLRLADARADDAQVVRTGDRMLAARLDAVAEGVNHWRASYAEALARVDRPDDAAAVLEALEHQLAQAGDHSIQCEIARARAVLAARQGDAEGAESAIDQGLALDPELSRPLPRARLELTAGSHLRRLGRRSTAAELLRSAEQRLRRIGATPWLERCTRELDACGLRPARRSGPASEASLTSHERRVAHLVSEGRTNRQVADELYVSIKTVESHLSRIYTKLGVRSRLQMAAALRAAQDG</sequence>
<dbReference type="PROSITE" id="PS00622">
    <property type="entry name" value="HTH_LUXR_1"/>
    <property type="match status" value="1"/>
</dbReference>
<dbReference type="RefSeq" id="WP_229663185.1">
    <property type="nucleotide sequence ID" value="NZ_BMJY01000006.1"/>
</dbReference>
<name>A0A917IFB5_9MICO</name>
<dbReference type="SUPFAM" id="SSF46894">
    <property type="entry name" value="C-terminal effector domain of the bipartite response regulators"/>
    <property type="match status" value="1"/>
</dbReference>
<keyword evidence="3" id="KW-0804">Transcription</keyword>
<dbReference type="Proteomes" id="UP000657592">
    <property type="component" value="Unassembled WGS sequence"/>
</dbReference>
<evidence type="ECO:0000256" key="3">
    <source>
        <dbReference type="ARBA" id="ARBA00023163"/>
    </source>
</evidence>
<reference evidence="5" key="2">
    <citation type="submission" date="2020-09" db="EMBL/GenBank/DDBJ databases">
        <authorList>
            <person name="Sun Q."/>
            <person name="Zhou Y."/>
        </authorList>
    </citation>
    <scope>NUCLEOTIDE SEQUENCE</scope>
    <source>
        <strain evidence="5">CGMCC 1.15794</strain>
    </source>
</reference>
<dbReference type="Gene3D" id="1.25.40.10">
    <property type="entry name" value="Tetratricopeptide repeat domain"/>
    <property type="match status" value="1"/>
</dbReference>
<comment type="caution">
    <text evidence="5">The sequence shown here is derived from an EMBL/GenBank/DDBJ whole genome shotgun (WGS) entry which is preliminary data.</text>
</comment>
<dbReference type="GO" id="GO:0003677">
    <property type="term" value="F:DNA binding"/>
    <property type="evidence" value="ECO:0007669"/>
    <property type="project" value="UniProtKB-KW"/>
</dbReference>
<evidence type="ECO:0000313" key="6">
    <source>
        <dbReference type="Proteomes" id="UP000657592"/>
    </source>
</evidence>
<keyword evidence="6" id="KW-1185">Reference proteome</keyword>
<proteinExistence type="predicted"/>
<organism evidence="5 6">
    <name type="scientific">Microbacterium album</name>
    <dbReference type="NCBI Taxonomy" id="2053191"/>
    <lineage>
        <taxon>Bacteria</taxon>
        <taxon>Bacillati</taxon>
        <taxon>Actinomycetota</taxon>
        <taxon>Actinomycetes</taxon>
        <taxon>Micrococcales</taxon>
        <taxon>Microbacteriaceae</taxon>
        <taxon>Microbacterium</taxon>
    </lineage>
</organism>
<dbReference type="PANTHER" id="PTHR44688">
    <property type="entry name" value="DNA-BINDING TRANSCRIPTIONAL ACTIVATOR DEVR_DOSR"/>
    <property type="match status" value="1"/>
</dbReference>
<dbReference type="AlphaFoldDB" id="A0A917IFB5"/>
<dbReference type="GO" id="GO:0006355">
    <property type="term" value="P:regulation of DNA-templated transcription"/>
    <property type="evidence" value="ECO:0007669"/>
    <property type="project" value="InterPro"/>
</dbReference>
<keyword evidence="1" id="KW-0805">Transcription regulation</keyword>
<dbReference type="SUPFAM" id="SSF48452">
    <property type="entry name" value="TPR-like"/>
    <property type="match status" value="2"/>
</dbReference>